<dbReference type="AlphaFoldDB" id="K5VFG5"/>
<evidence type="ECO:0008006" key="3">
    <source>
        <dbReference type="Google" id="ProtNLM"/>
    </source>
</evidence>
<name>K5VFG5_PHACS</name>
<organism evidence="1 2">
    <name type="scientific">Phanerochaete carnosa (strain HHB-10118-sp)</name>
    <name type="common">White-rot fungus</name>
    <name type="synonym">Peniophora carnosa</name>
    <dbReference type="NCBI Taxonomy" id="650164"/>
    <lineage>
        <taxon>Eukaryota</taxon>
        <taxon>Fungi</taxon>
        <taxon>Dikarya</taxon>
        <taxon>Basidiomycota</taxon>
        <taxon>Agaricomycotina</taxon>
        <taxon>Agaricomycetes</taxon>
        <taxon>Polyporales</taxon>
        <taxon>Phanerochaetaceae</taxon>
        <taxon>Phanerochaete</taxon>
    </lineage>
</organism>
<dbReference type="EMBL" id="JH930480">
    <property type="protein sequence ID" value="EKM49878.1"/>
    <property type="molecule type" value="Genomic_DNA"/>
</dbReference>
<evidence type="ECO:0000313" key="2">
    <source>
        <dbReference type="Proteomes" id="UP000008370"/>
    </source>
</evidence>
<protein>
    <recommendedName>
        <fullName evidence="3">BTB domain-containing protein</fullName>
    </recommendedName>
</protein>
<reference evidence="1 2" key="1">
    <citation type="journal article" date="2012" name="BMC Genomics">
        <title>Comparative genomics of the white-rot fungi, Phanerochaete carnosa and P. chrysosporium, to elucidate the genetic basis of the distinct wood types they colonize.</title>
        <authorList>
            <person name="Suzuki H."/>
            <person name="MacDonald J."/>
            <person name="Syed K."/>
            <person name="Salamov A."/>
            <person name="Hori C."/>
            <person name="Aerts A."/>
            <person name="Henrissat B."/>
            <person name="Wiebenga A."/>
            <person name="vanKuyk P.A."/>
            <person name="Barry K."/>
            <person name="Lindquist E."/>
            <person name="LaButti K."/>
            <person name="Lapidus A."/>
            <person name="Lucas S."/>
            <person name="Coutinho P."/>
            <person name="Gong Y."/>
            <person name="Samejima M."/>
            <person name="Mahadevan R."/>
            <person name="Abou-Zaid M."/>
            <person name="de Vries R.P."/>
            <person name="Igarashi K."/>
            <person name="Yadav J.S."/>
            <person name="Grigoriev I.V."/>
            <person name="Master E.R."/>
        </authorList>
    </citation>
    <scope>NUCLEOTIDE SEQUENCE [LARGE SCALE GENOMIC DNA]</scope>
    <source>
        <strain evidence="1 2">HHB-10118-sp</strain>
    </source>
</reference>
<gene>
    <name evidence="1" type="ORF">PHACADRAFT_106311</name>
</gene>
<dbReference type="RefSeq" id="XP_007401928.1">
    <property type="nucleotide sequence ID" value="XM_007401866.1"/>
</dbReference>
<dbReference type="Proteomes" id="UP000008370">
    <property type="component" value="Unassembled WGS sequence"/>
</dbReference>
<dbReference type="GeneID" id="18907390"/>
<dbReference type="InParanoid" id="K5VFG5"/>
<accession>K5VFG5</accession>
<proteinExistence type="predicted"/>
<dbReference type="OrthoDB" id="6359816at2759"/>
<keyword evidence="2" id="KW-1185">Reference proteome</keyword>
<dbReference type="KEGG" id="pco:PHACADRAFT_106311"/>
<dbReference type="HOGENOM" id="CLU_1363286_0_0_1"/>
<sequence>MQPGSPIIQLATPTVEPQPPNSLRTLELSPWSLLQPIREYSSISVFTTQPFSSYRLEAAIFYIYTGNVCFLPLRSRGAMNREGAKARHVIDHPKVPTCSCKSIYRFADEIGLNELKQRAEEELFSQLDADNTLDELFSQFSARYPKILRLQISRLVQDYWTPSAKAALEPKIQSVVRGEMPHAAPVLMMLLQEIPVIPLVA</sequence>
<evidence type="ECO:0000313" key="1">
    <source>
        <dbReference type="EMBL" id="EKM49878.1"/>
    </source>
</evidence>
<feature type="non-terminal residue" evidence="1">
    <location>
        <position position="1"/>
    </location>
</feature>